<protein>
    <submittedName>
        <fullName evidence="2">Uncharacterized protein</fullName>
    </submittedName>
</protein>
<organism evidence="2 3">
    <name type="scientific">Streptococcus mitis</name>
    <dbReference type="NCBI Taxonomy" id="28037"/>
    <lineage>
        <taxon>Bacteria</taxon>
        <taxon>Bacillati</taxon>
        <taxon>Bacillota</taxon>
        <taxon>Bacilli</taxon>
        <taxon>Lactobacillales</taxon>
        <taxon>Streptococcaceae</taxon>
        <taxon>Streptococcus</taxon>
        <taxon>Streptococcus mitis group</taxon>
    </lineage>
</organism>
<reference evidence="2 3" key="1">
    <citation type="submission" date="2018-11" db="EMBL/GenBank/DDBJ databases">
        <title>Species Designations Belie Phenotypic and Genotypic Heterogeneity in Oral Streptococci.</title>
        <authorList>
            <person name="Velsko I."/>
        </authorList>
    </citation>
    <scope>NUCLEOTIDE SEQUENCE [LARGE SCALE GENOMIC DNA]</scope>
    <source>
        <strain evidence="2 3">BCC08</strain>
    </source>
</reference>
<evidence type="ECO:0000256" key="1">
    <source>
        <dbReference type="SAM" id="Phobius"/>
    </source>
</evidence>
<dbReference type="EMBL" id="RJPY01000013">
    <property type="protein sequence ID" value="RSJ94823.1"/>
    <property type="molecule type" value="Genomic_DNA"/>
</dbReference>
<gene>
    <name evidence="2" type="ORF">D8786_08470</name>
</gene>
<comment type="caution">
    <text evidence="2">The sequence shown here is derived from an EMBL/GenBank/DDBJ whole genome shotgun (WGS) entry which is preliminary data.</text>
</comment>
<dbReference type="AlphaFoldDB" id="A0A428HGA7"/>
<dbReference type="Proteomes" id="UP000277773">
    <property type="component" value="Unassembled WGS sequence"/>
</dbReference>
<proteinExistence type="predicted"/>
<evidence type="ECO:0000313" key="3">
    <source>
        <dbReference type="Proteomes" id="UP000277773"/>
    </source>
</evidence>
<keyword evidence="1" id="KW-1133">Transmembrane helix</keyword>
<keyword evidence="1" id="KW-0812">Transmembrane</keyword>
<sequence length="38" mass="4544">MFIWDWVSIALGWLVFFWLFVLIVGTILAILTGFRNRK</sequence>
<name>A0A428HGA7_STRMT</name>
<keyword evidence="1" id="KW-0472">Membrane</keyword>
<accession>A0A428HGA7</accession>
<feature type="transmembrane region" description="Helical" evidence="1">
    <location>
        <begin position="6"/>
        <end position="31"/>
    </location>
</feature>
<evidence type="ECO:0000313" key="2">
    <source>
        <dbReference type="EMBL" id="RSJ94823.1"/>
    </source>
</evidence>